<evidence type="ECO:0000259" key="3">
    <source>
        <dbReference type="Pfam" id="PF02784"/>
    </source>
</evidence>
<proteinExistence type="predicted"/>
<dbReference type="Proteomes" id="UP001652432">
    <property type="component" value="Unassembled WGS sequence"/>
</dbReference>
<dbReference type="SUPFAM" id="SSF51419">
    <property type="entry name" value="PLP-binding barrel"/>
    <property type="match status" value="1"/>
</dbReference>
<comment type="caution">
    <text evidence="4">The sequence shown here is derived from an EMBL/GenBank/DDBJ whole genome shotgun (WGS) entry which is preliminary data.</text>
</comment>
<dbReference type="PANTHER" id="PTHR43727:SF3">
    <property type="entry name" value="GROUP IV DECARBOXYLASE"/>
    <property type="match status" value="1"/>
</dbReference>
<dbReference type="InterPro" id="IPR029066">
    <property type="entry name" value="PLP-binding_barrel"/>
</dbReference>
<protein>
    <submittedName>
        <fullName evidence="4">Pyridoxal-dependent decarboxylase</fullName>
    </submittedName>
</protein>
<evidence type="ECO:0000313" key="5">
    <source>
        <dbReference type="Proteomes" id="UP001652432"/>
    </source>
</evidence>
<dbReference type="PANTHER" id="PTHR43727">
    <property type="entry name" value="DIAMINOPIMELATE DECARBOXYLASE"/>
    <property type="match status" value="1"/>
</dbReference>
<dbReference type="Gene3D" id="2.40.37.10">
    <property type="entry name" value="Lyase, Ornithine Decarboxylase, Chain A, domain 1"/>
    <property type="match status" value="1"/>
</dbReference>
<dbReference type="InterPro" id="IPR022644">
    <property type="entry name" value="De-COase2_N"/>
</dbReference>
<organism evidence="4 5">
    <name type="scientific">Suilimivivens aceti</name>
    <dbReference type="NCBI Taxonomy" id="2981774"/>
    <lineage>
        <taxon>Bacteria</taxon>
        <taxon>Bacillati</taxon>
        <taxon>Bacillota</taxon>
        <taxon>Clostridia</taxon>
        <taxon>Lachnospirales</taxon>
        <taxon>Lachnospiraceae</taxon>
        <taxon>Suilimivivens</taxon>
    </lineage>
</organism>
<name>A0ABT2T008_9FIRM</name>
<sequence>MTLTDMQTPFYRIKEADLLYDIDLLQTALSENWGSNTIMSYSVKTNALPWLLHYLKEKGFYAEVVSEMEYDLVRRLGFPGKHMIYNGPIKDKKTWEAVLLAGGLVNMDSTYELDWIKEISSLYPDRQFSVGLRVNCDIAVMCPQEELAEEDGGRFGYCYENGVLADAIKRLDVLPNVTIAGLHLHSSTKSRSVEVYGTLAAMACRLAKEFSLSLSYVDMGGGYFGGRDDRPGYPQYMQEICRVLSSCFDREKTTLIVEPGVSLISRATTFETEILDVKQIRGITYLVTDGSRVNLNPQVTRHVYPHHIVYKQRICREALPVQWVCGSTCMEYDRLFELTDAPALLPGDRIIYDTAGGYTICLTPLFIHYFPAVYIEKTDGEIFTAREPWGNDEYLQKYHW</sequence>
<dbReference type="PRINTS" id="PR01179">
    <property type="entry name" value="ODADCRBXLASE"/>
</dbReference>
<reference evidence="4 5" key="1">
    <citation type="journal article" date="2021" name="ISME Commun">
        <title>Automated analysis of genomic sequences facilitates high-throughput and comprehensive description of bacteria.</title>
        <authorList>
            <person name="Hitch T.C.A."/>
        </authorList>
    </citation>
    <scope>NUCLEOTIDE SEQUENCE [LARGE SCALE GENOMIC DNA]</scope>
    <source>
        <strain evidence="4 5">Sanger_18</strain>
    </source>
</reference>
<dbReference type="Gene3D" id="3.20.20.10">
    <property type="entry name" value="Alanine racemase"/>
    <property type="match status" value="1"/>
</dbReference>
<dbReference type="RefSeq" id="WP_262572575.1">
    <property type="nucleotide sequence ID" value="NZ_JAOQKJ010000001.1"/>
</dbReference>
<accession>A0ABT2T008</accession>
<dbReference type="SUPFAM" id="SSF50621">
    <property type="entry name" value="Alanine racemase C-terminal domain-like"/>
    <property type="match status" value="1"/>
</dbReference>
<gene>
    <name evidence="4" type="ORF">OCV77_01230</name>
</gene>
<dbReference type="Pfam" id="PF02784">
    <property type="entry name" value="Orn_Arg_deC_N"/>
    <property type="match status" value="1"/>
</dbReference>
<keyword evidence="2" id="KW-0663">Pyridoxal phosphate</keyword>
<dbReference type="InterPro" id="IPR009006">
    <property type="entry name" value="Ala_racemase/Decarboxylase_C"/>
</dbReference>
<feature type="domain" description="Orn/DAP/Arg decarboxylase 2 N-terminal" evidence="3">
    <location>
        <begin position="37"/>
        <end position="263"/>
    </location>
</feature>
<evidence type="ECO:0000256" key="1">
    <source>
        <dbReference type="ARBA" id="ARBA00001933"/>
    </source>
</evidence>
<dbReference type="EMBL" id="JAOQKJ010000001">
    <property type="protein sequence ID" value="MCU6743139.1"/>
    <property type="molecule type" value="Genomic_DNA"/>
</dbReference>
<evidence type="ECO:0000256" key="2">
    <source>
        <dbReference type="ARBA" id="ARBA00022898"/>
    </source>
</evidence>
<keyword evidence="5" id="KW-1185">Reference proteome</keyword>
<dbReference type="InterPro" id="IPR000183">
    <property type="entry name" value="Orn/DAP/Arg_de-COase"/>
</dbReference>
<comment type="cofactor">
    <cofactor evidence="1">
        <name>pyridoxal 5'-phosphate</name>
        <dbReference type="ChEBI" id="CHEBI:597326"/>
    </cofactor>
</comment>
<evidence type="ECO:0000313" key="4">
    <source>
        <dbReference type="EMBL" id="MCU6743139.1"/>
    </source>
</evidence>